<evidence type="ECO:0000313" key="3">
    <source>
        <dbReference type="Proteomes" id="UP000283442"/>
    </source>
</evidence>
<proteinExistence type="predicted"/>
<dbReference type="Proteomes" id="UP000283442">
    <property type="component" value="Unassembled WGS sequence"/>
</dbReference>
<keyword evidence="1" id="KW-0472">Membrane</keyword>
<accession>A0A414NV74</accession>
<dbReference type="EMBL" id="QRHE01000012">
    <property type="protein sequence ID" value="RHF50656.1"/>
    <property type="molecule type" value="Genomic_DNA"/>
</dbReference>
<evidence type="ECO:0000313" key="2">
    <source>
        <dbReference type="EMBL" id="RHF50656.1"/>
    </source>
</evidence>
<name>A0A414NV74_9FIRM</name>
<feature type="transmembrane region" description="Helical" evidence="1">
    <location>
        <begin position="36"/>
        <end position="65"/>
    </location>
</feature>
<gene>
    <name evidence="2" type="ORF">DW674_10020</name>
</gene>
<evidence type="ECO:0000256" key="1">
    <source>
        <dbReference type="SAM" id="Phobius"/>
    </source>
</evidence>
<sequence>MAMVVIEGITSLILLILGLVILLGMLYFIMGLPKIIIFLLSLAFMLGSLVLEPLMIPALILLMIVKLFK</sequence>
<protein>
    <submittedName>
        <fullName evidence="2">Uncharacterized protein</fullName>
    </submittedName>
</protein>
<comment type="caution">
    <text evidence="2">The sequence shown here is derived from an EMBL/GenBank/DDBJ whole genome shotgun (WGS) entry which is preliminary data.</text>
</comment>
<reference evidence="2 3" key="1">
    <citation type="submission" date="2018-08" db="EMBL/GenBank/DDBJ databases">
        <title>A genome reference for cultivated species of the human gut microbiota.</title>
        <authorList>
            <person name="Zou Y."/>
            <person name="Xue W."/>
            <person name="Luo G."/>
        </authorList>
    </citation>
    <scope>NUCLEOTIDE SEQUENCE [LARGE SCALE GENOMIC DNA]</scope>
    <source>
        <strain evidence="2 3">AM25-21AC</strain>
    </source>
</reference>
<feature type="transmembrane region" description="Helical" evidence="1">
    <location>
        <begin position="12"/>
        <end position="30"/>
    </location>
</feature>
<dbReference type="AlphaFoldDB" id="A0A414NV74"/>
<organism evidence="2 3">
    <name type="scientific">Mitsuokella multacida</name>
    <dbReference type="NCBI Taxonomy" id="52226"/>
    <lineage>
        <taxon>Bacteria</taxon>
        <taxon>Bacillati</taxon>
        <taxon>Bacillota</taxon>
        <taxon>Negativicutes</taxon>
        <taxon>Selenomonadales</taxon>
        <taxon>Selenomonadaceae</taxon>
        <taxon>Mitsuokella</taxon>
    </lineage>
</organism>
<keyword evidence="1" id="KW-1133">Transmembrane helix</keyword>
<keyword evidence="1" id="KW-0812">Transmembrane</keyword>